<keyword evidence="1" id="KW-0732">Signal</keyword>
<evidence type="ECO:0008006" key="4">
    <source>
        <dbReference type="Google" id="ProtNLM"/>
    </source>
</evidence>
<proteinExistence type="predicted"/>
<keyword evidence="3" id="KW-1185">Reference proteome</keyword>
<dbReference type="Proteomes" id="UP001345219">
    <property type="component" value="Chromosome 16"/>
</dbReference>
<evidence type="ECO:0000313" key="2">
    <source>
        <dbReference type="EMBL" id="KAK4752925.1"/>
    </source>
</evidence>
<evidence type="ECO:0000313" key="3">
    <source>
        <dbReference type="Proteomes" id="UP001345219"/>
    </source>
</evidence>
<comment type="caution">
    <text evidence="2">The sequence shown here is derived from an EMBL/GenBank/DDBJ whole genome shotgun (WGS) entry which is preliminary data.</text>
</comment>
<gene>
    <name evidence="2" type="ORF">SAY87_021723</name>
</gene>
<reference evidence="2 3" key="1">
    <citation type="journal article" date="2023" name="Hortic Res">
        <title>Pangenome of water caltrop reveals structural variations and asymmetric subgenome divergence after allopolyploidization.</title>
        <authorList>
            <person name="Zhang X."/>
            <person name="Chen Y."/>
            <person name="Wang L."/>
            <person name="Yuan Y."/>
            <person name="Fang M."/>
            <person name="Shi L."/>
            <person name="Lu R."/>
            <person name="Comes H.P."/>
            <person name="Ma Y."/>
            <person name="Chen Y."/>
            <person name="Huang G."/>
            <person name="Zhou Y."/>
            <person name="Zheng Z."/>
            <person name="Qiu Y."/>
        </authorList>
    </citation>
    <scope>NUCLEOTIDE SEQUENCE [LARGE SCALE GENOMIC DNA]</scope>
    <source>
        <tissue evidence="2">Roots</tissue>
    </source>
</reference>
<feature type="chain" id="PRO_5042964371" description="Agouti signaling protein" evidence="1">
    <location>
        <begin position="26"/>
        <end position="69"/>
    </location>
</feature>
<sequence>MVSSSCKVAIVLFCFQVLFLESSHASGLTSIDLAPRPDLANESTLLEKQSLAPTPSVVSDPFLSSKRRV</sequence>
<dbReference type="AlphaFoldDB" id="A0AAN7JRG0"/>
<evidence type="ECO:0000256" key="1">
    <source>
        <dbReference type="SAM" id="SignalP"/>
    </source>
</evidence>
<organism evidence="2 3">
    <name type="scientific">Trapa incisa</name>
    <dbReference type="NCBI Taxonomy" id="236973"/>
    <lineage>
        <taxon>Eukaryota</taxon>
        <taxon>Viridiplantae</taxon>
        <taxon>Streptophyta</taxon>
        <taxon>Embryophyta</taxon>
        <taxon>Tracheophyta</taxon>
        <taxon>Spermatophyta</taxon>
        <taxon>Magnoliopsida</taxon>
        <taxon>eudicotyledons</taxon>
        <taxon>Gunneridae</taxon>
        <taxon>Pentapetalae</taxon>
        <taxon>rosids</taxon>
        <taxon>malvids</taxon>
        <taxon>Myrtales</taxon>
        <taxon>Lythraceae</taxon>
        <taxon>Trapa</taxon>
    </lineage>
</organism>
<name>A0AAN7JRG0_9MYRT</name>
<protein>
    <recommendedName>
        <fullName evidence="4">Agouti signaling protein</fullName>
    </recommendedName>
</protein>
<accession>A0AAN7JRG0</accession>
<feature type="signal peptide" evidence="1">
    <location>
        <begin position="1"/>
        <end position="25"/>
    </location>
</feature>
<dbReference type="EMBL" id="JAXIOK010000016">
    <property type="protein sequence ID" value="KAK4752925.1"/>
    <property type="molecule type" value="Genomic_DNA"/>
</dbReference>